<dbReference type="VEuPathDB" id="VectorBase:AFAF009408"/>
<evidence type="ECO:0000313" key="3">
    <source>
        <dbReference type="EnsemblMetazoa" id="AFAF009408-PA"/>
    </source>
</evidence>
<protein>
    <submittedName>
        <fullName evidence="3">Uncharacterized protein</fullName>
    </submittedName>
</protein>
<evidence type="ECO:0000259" key="1">
    <source>
        <dbReference type="Pfam" id="PF04836"/>
    </source>
</evidence>
<evidence type="ECO:0000259" key="2">
    <source>
        <dbReference type="Pfam" id="PF05004"/>
    </source>
</evidence>
<reference evidence="4" key="1">
    <citation type="submission" date="2014-01" db="EMBL/GenBank/DDBJ databases">
        <title>The Genome Sequence of Anopheles farauti FAR1 (V2).</title>
        <authorList>
            <consortium name="The Broad Institute Genomics Platform"/>
            <person name="Neafsey D.E."/>
            <person name="Besansky N."/>
            <person name="Howell P."/>
            <person name="Walton C."/>
            <person name="Young S.K."/>
            <person name="Zeng Q."/>
            <person name="Gargeya S."/>
            <person name="Fitzgerald M."/>
            <person name="Haas B."/>
            <person name="Abouelleil A."/>
            <person name="Allen A.W."/>
            <person name="Alvarado L."/>
            <person name="Arachchi H.M."/>
            <person name="Berlin A.M."/>
            <person name="Chapman S.B."/>
            <person name="Gainer-Dewar J."/>
            <person name="Goldberg J."/>
            <person name="Griggs A."/>
            <person name="Gujja S."/>
            <person name="Hansen M."/>
            <person name="Howarth C."/>
            <person name="Imamovic A."/>
            <person name="Ireland A."/>
            <person name="Larimer J."/>
            <person name="McCowan C."/>
            <person name="Murphy C."/>
            <person name="Pearson M."/>
            <person name="Poon T.W."/>
            <person name="Priest M."/>
            <person name="Roberts A."/>
            <person name="Saif S."/>
            <person name="Shea T."/>
            <person name="Sisk P."/>
            <person name="Sykes S."/>
            <person name="Wortman J."/>
            <person name="Nusbaum C."/>
            <person name="Birren B."/>
        </authorList>
    </citation>
    <scope>NUCLEOTIDE SEQUENCE [LARGE SCALE GENOMIC DNA]</scope>
    <source>
        <strain evidence="4">FAR1</strain>
    </source>
</reference>
<dbReference type="Proteomes" id="UP000075886">
    <property type="component" value="Unassembled WGS sequence"/>
</dbReference>
<evidence type="ECO:0000313" key="4">
    <source>
        <dbReference type="Proteomes" id="UP000075886"/>
    </source>
</evidence>
<dbReference type="Pfam" id="PF04836">
    <property type="entry name" value="IFRD_C"/>
    <property type="match status" value="1"/>
</dbReference>
<dbReference type="InterPro" id="IPR007701">
    <property type="entry name" value="Interferon-rel_develop_reg_N"/>
</dbReference>
<name>A0A182QFZ5_9DIPT</name>
<proteinExistence type="predicted"/>
<dbReference type="PANTHER" id="PTHR12354:SF1">
    <property type="entry name" value="INTERFERON-RELATED DEVELOPMENTAL REGULATOR 1"/>
    <property type="match status" value="1"/>
</dbReference>
<dbReference type="EMBL" id="AXCN02001825">
    <property type="status" value="NOT_ANNOTATED_CDS"/>
    <property type="molecule type" value="Genomic_DNA"/>
</dbReference>
<feature type="domain" description="Interferon-related developmental regulator N-terminal" evidence="2">
    <location>
        <begin position="2"/>
        <end position="59"/>
    </location>
</feature>
<dbReference type="InterPro" id="IPR039777">
    <property type="entry name" value="IFRD"/>
</dbReference>
<accession>A0A182QFZ5</accession>
<dbReference type="STRING" id="69004.A0A182QFZ5"/>
<dbReference type="AlphaFoldDB" id="A0A182QFZ5"/>
<dbReference type="InterPro" id="IPR006921">
    <property type="entry name" value="Interferon-rel_develop_reg_C"/>
</dbReference>
<feature type="domain" description="Interferon-related developmental regulator C-terminal" evidence="1">
    <location>
        <begin position="104"/>
        <end position="152"/>
    </location>
</feature>
<dbReference type="PANTHER" id="PTHR12354">
    <property type="entry name" value="INTERFERON-RELATED DEVELOPMENTAL REGULATOR"/>
    <property type="match status" value="1"/>
</dbReference>
<dbReference type="Pfam" id="PF05004">
    <property type="entry name" value="IFRD"/>
    <property type="match status" value="1"/>
</dbReference>
<dbReference type="EnsemblMetazoa" id="AFAF009408-RA">
    <property type="protein sequence ID" value="AFAF009408-PA"/>
    <property type="gene ID" value="AFAF009408"/>
</dbReference>
<organism evidence="3 4">
    <name type="scientific">Anopheles farauti</name>
    <dbReference type="NCBI Taxonomy" id="69004"/>
    <lineage>
        <taxon>Eukaryota</taxon>
        <taxon>Metazoa</taxon>
        <taxon>Ecdysozoa</taxon>
        <taxon>Arthropoda</taxon>
        <taxon>Hexapoda</taxon>
        <taxon>Insecta</taxon>
        <taxon>Pterygota</taxon>
        <taxon>Neoptera</taxon>
        <taxon>Endopterygota</taxon>
        <taxon>Diptera</taxon>
        <taxon>Nematocera</taxon>
        <taxon>Culicoidea</taxon>
        <taxon>Culicidae</taxon>
        <taxon>Anophelinae</taxon>
        <taxon>Anopheles</taxon>
    </lineage>
</organism>
<sequence length="165" mass="19291">MVALIVELSRQYEPAFPAGCEPDMVEEVRKLANDGRKARAKHDRTKQRACFRDILHFLERNVSPERVIKFGHETLTLDSWCRHHRYNMLRKLFGSGLNVQLKENGLIRDVLDLGPKVDEQSNPYRTTVKSNIRFSPAVTSKERAVARVKHRQEKQSFRLEQEFCE</sequence>
<reference evidence="3" key="2">
    <citation type="submission" date="2020-05" db="UniProtKB">
        <authorList>
            <consortium name="EnsemblMetazoa"/>
        </authorList>
    </citation>
    <scope>IDENTIFICATION</scope>
    <source>
        <strain evidence="3">FAR1</strain>
    </source>
</reference>
<keyword evidence="4" id="KW-1185">Reference proteome</keyword>